<dbReference type="Pfam" id="PF16313">
    <property type="entry name" value="DUF4953"/>
    <property type="match status" value="1"/>
</dbReference>
<dbReference type="PANTHER" id="PTHR38478">
    <property type="entry name" value="PEPTIDASE M1A AND M12B"/>
    <property type="match status" value="1"/>
</dbReference>
<feature type="domain" description="EcxA zinc-binding" evidence="2">
    <location>
        <begin position="417"/>
        <end position="554"/>
    </location>
</feature>
<dbReference type="AlphaFoldDB" id="A0A7Y2H2I3"/>
<dbReference type="SUPFAM" id="SSF55486">
    <property type="entry name" value="Metalloproteases ('zincins'), catalytic domain"/>
    <property type="match status" value="1"/>
</dbReference>
<dbReference type="CDD" id="cd04276">
    <property type="entry name" value="ZnMc_MMP_like_2"/>
    <property type="match status" value="1"/>
</dbReference>
<evidence type="ECO:0000259" key="4">
    <source>
        <dbReference type="Pfam" id="PF17162"/>
    </source>
</evidence>
<protein>
    <submittedName>
        <fullName evidence="5">DUF5117 domain-containing protein</fullName>
    </submittedName>
</protein>
<proteinExistence type="predicted"/>
<evidence type="ECO:0000313" key="5">
    <source>
        <dbReference type="EMBL" id="NNF07041.1"/>
    </source>
</evidence>
<feature type="domain" description="DUF5118" evidence="4">
    <location>
        <begin position="34"/>
        <end position="83"/>
    </location>
</feature>
<feature type="chain" id="PRO_5031457438" evidence="1">
    <location>
        <begin position="26"/>
        <end position="554"/>
    </location>
</feature>
<dbReference type="GO" id="GO:0008237">
    <property type="term" value="F:metallopeptidase activity"/>
    <property type="evidence" value="ECO:0007669"/>
    <property type="project" value="InterPro"/>
</dbReference>
<evidence type="ECO:0000256" key="1">
    <source>
        <dbReference type="SAM" id="SignalP"/>
    </source>
</evidence>
<evidence type="ECO:0000313" key="6">
    <source>
        <dbReference type="Proteomes" id="UP000547674"/>
    </source>
</evidence>
<dbReference type="Pfam" id="PF17162">
    <property type="entry name" value="DUF5118"/>
    <property type="match status" value="1"/>
</dbReference>
<evidence type="ECO:0000259" key="3">
    <source>
        <dbReference type="Pfam" id="PF17148"/>
    </source>
</evidence>
<dbReference type="InterPro" id="IPR033413">
    <property type="entry name" value="DUF5117"/>
</dbReference>
<name>A0A7Y2H2I3_UNCEI</name>
<feature type="signal peptide" evidence="1">
    <location>
        <begin position="1"/>
        <end position="25"/>
    </location>
</feature>
<feature type="non-terminal residue" evidence="5">
    <location>
        <position position="554"/>
    </location>
</feature>
<dbReference type="InterPro" id="IPR033428">
    <property type="entry name" value="DUF5118"/>
</dbReference>
<dbReference type="InterPro" id="IPR032534">
    <property type="entry name" value="EcxA_zinc-bd"/>
</dbReference>
<dbReference type="EMBL" id="JABDJR010000389">
    <property type="protein sequence ID" value="NNF07041.1"/>
    <property type="molecule type" value="Genomic_DNA"/>
</dbReference>
<keyword evidence="1" id="KW-0732">Signal</keyword>
<organism evidence="5 6">
    <name type="scientific">Eiseniibacteriota bacterium</name>
    <dbReference type="NCBI Taxonomy" id="2212470"/>
    <lineage>
        <taxon>Bacteria</taxon>
        <taxon>Candidatus Eiseniibacteriota</taxon>
    </lineage>
</organism>
<dbReference type="Gene3D" id="3.40.390.10">
    <property type="entry name" value="Collagenase (Catalytic Domain)"/>
    <property type="match status" value="1"/>
</dbReference>
<feature type="domain" description="DUF5117" evidence="3">
    <location>
        <begin position="95"/>
        <end position="286"/>
    </location>
</feature>
<dbReference type="Proteomes" id="UP000547674">
    <property type="component" value="Unassembled WGS sequence"/>
</dbReference>
<dbReference type="Pfam" id="PF17148">
    <property type="entry name" value="DUF5117"/>
    <property type="match status" value="1"/>
</dbReference>
<dbReference type="InterPro" id="IPR034032">
    <property type="entry name" value="Zn_MMP-like_bac"/>
</dbReference>
<dbReference type="InterPro" id="IPR024079">
    <property type="entry name" value="MetalloPept_cat_dom_sf"/>
</dbReference>
<gene>
    <name evidence="5" type="ORF">HKN21_09795</name>
</gene>
<comment type="caution">
    <text evidence="5">The sequence shown here is derived from an EMBL/GenBank/DDBJ whole genome shotgun (WGS) entry which is preliminary data.</text>
</comment>
<reference evidence="5 6" key="1">
    <citation type="submission" date="2020-03" db="EMBL/GenBank/DDBJ databases">
        <title>Metabolic flexibility allows generalist bacteria to become dominant in a frequently disturbed ecosystem.</title>
        <authorList>
            <person name="Chen Y.-J."/>
            <person name="Leung P.M."/>
            <person name="Bay S.K."/>
            <person name="Hugenholtz P."/>
            <person name="Kessler A.J."/>
            <person name="Shelley G."/>
            <person name="Waite D.W."/>
            <person name="Cook P.L."/>
            <person name="Greening C."/>
        </authorList>
    </citation>
    <scope>NUCLEOTIDE SEQUENCE [LARGE SCALE GENOMIC DNA]</scope>
    <source>
        <strain evidence="5">SS_bin_28</strain>
    </source>
</reference>
<sequence length="554" mass="63286">MITRPLNLLLFLCVTTLMLVAPAMADDDKKEDEPKKYKDVITDDAETDEGMFKVHRLDGKLFFEIPENLFGRDMLLVSRIAKVPAELAGGFMAAGHKTGEQVLRWEMVDEKVLVRKVSFERVADENTAIHKSVVNNNFFPILASFEIQVEGPKMKGSKTQVIDVTDFYQEDVPAISGLSQSIRKRYKVKSLDKNRSFLNYARAYPENVDVRSTLTFKADEPPVESNTETISLEMHQSMVLLPEEPMRRRYADRRVGWFTYEEVNFGLDKQKAATQEFLSRWRLEPKDEKSYARGELVEPKKQIVYYLDPGTPEKWAPYVKQGVEDWNVAFETAGFKNAIVAKEAPNDEEWTGEDVRYSVVRWAATEYRNAMGPSVADPRSGEIIESDIVWYHNHMKTYRNRLMLETGASNPLARSLPIDDELLGEALRQVIAHEIGHAIGLPHNMIASSAYPVASLRDPGFCREMGVSPSIMDYTRQNYIAQPGDGLVGSDYIRQIGPYDHYSVNWGYRWISDKTPIEEKPILDSWFLEKADDPMYRFSPQRGGLPVDPRAQTE</sequence>
<evidence type="ECO:0000259" key="2">
    <source>
        <dbReference type="Pfam" id="PF16313"/>
    </source>
</evidence>
<dbReference type="PANTHER" id="PTHR38478:SF1">
    <property type="entry name" value="ZINC DEPENDENT METALLOPROTEASE DOMAIN LIPOPROTEIN"/>
    <property type="match status" value="1"/>
</dbReference>
<accession>A0A7Y2H2I3</accession>